<dbReference type="InterPro" id="IPR000719">
    <property type="entry name" value="Prot_kinase_dom"/>
</dbReference>
<dbReference type="InterPro" id="IPR001245">
    <property type="entry name" value="Ser-Thr/Tyr_kinase_cat_dom"/>
</dbReference>
<evidence type="ECO:0000259" key="15">
    <source>
        <dbReference type="PROSITE" id="PS50927"/>
    </source>
</evidence>
<evidence type="ECO:0000256" key="7">
    <source>
        <dbReference type="ARBA" id="ARBA00022741"/>
    </source>
</evidence>
<dbReference type="InterPro" id="IPR011009">
    <property type="entry name" value="Kinase-like_dom_sf"/>
</dbReference>
<keyword evidence="5" id="KW-0808">Transferase</keyword>
<dbReference type="CDD" id="cd14066">
    <property type="entry name" value="STKc_IRAK"/>
    <property type="match status" value="1"/>
</dbReference>
<dbReference type="STRING" id="3818.A0A444Y4Q5"/>
<dbReference type="GO" id="GO:0004674">
    <property type="term" value="F:protein serine/threonine kinase activity"/>
    <property type="evidence" value="ECO:0007669"/>
    <property type="project" value="UniProtKB-KW"/>
</dbReference>
<dbReference type="PANTHER" id="PTHR27002:SF1090">
    <property type="entry name" value="S-LOCUS LECTIN KINASE FAMILY PROTEIN"/>
    <property type="match status" value="1"/>
</dbReference>
<comment type="subcellular location">
    <subcellularLocation>
        <location evidence="1">Cell membrane</location>
        <topology evidence="1">Single-pass type I membrane protein</topology>
    </subcellularLocation>
</comment>
<protein>
    <recommendedName>
        <fullName evidence="2">non-specific serine/threonine protein kinase</fullName>
        <ecNumber evidence="2">2.7.11.1</ecNumber>
    </recommendedName>
</protein>
<dbReference type="Pfam" id="PF01453">
    <property type="entry name" value="B_lectin"/>
    <property type="match status" value="1"/>
</dbReference>
<evidence type="ECO:0000259" key="14">
    <source>
        <dbReference type="PROSITE" id="PS50011"/>
    </source>
</evidence>
<dbReference type="PROSITE" id="PS50011">
    <property type="entry name" value="PROTEIN_KINASE_DOM"/>
    <property type="match status" value="2"/>
</dbReference>
<dbReference type="Gene3D" id="2.90.10.10">
    <property type="entry name" value="Bulb-type lectin domain"/>
    <property type="match status" value="1"/>
</dbReference>
<evidence type="ECO:0000256" key="12">
    <source>
        <dbReference type="ARBA" id="ARBA00047899"/>
    </source>
</evidence>
<keyword evidence="18" id="KW-1185">Reference proteome</keyword>
<dbReference type="SMART" id="SM00220">
    <property type="entry name" value="S_TKc"/>
    <property type="match status" value="1"/>
</dbReference>
<evidence type="ECO:0000313" key="18">
    <source>
        <dbReference type="Proteomes" id="UP000289738"/>
    </source>
</evidence>
<feature type="domain" description="Bulb-type lectin" evidence="15">
    <location>
        <begin position="56"/>
        <end position="178"/>
    </location>
</feature>
<dbReference type="Pfam" id="PF08276">
    <property type="entry name" value="PAN_2"/>
    <property type="match status" value="1"/>
</dbReference>
<dbReference type="InterPro" id="IPR000858">
    <property type="entry name" value="S_locus_glycoprot_dom"/>
</dbReference>
<dbReference type="InterPro" id="IPR003609">
    <property type="entry name" value="Pan_app"/>
</dbReference>
<evidence type="ECO:0000256" key="9">
    <source>
        <dbReference type="ARBA" id="ARBA00022840"/>
    </source>
</evidence>
<keyword evidence="3" id="KW-1003">Cell membrane</keyword>
<dbReference type="GO" id="GO:0005524">
    <property type="term" value="F:ATP binding"/>
    <property type="evidence" value="ECO:0007669"/>
    <property type="project" value="UniProtKB-KW"/>
</dbReference>
<dbReference type="Gene3D" id="1.10.510.10">
    <property type="entry name" value="Transferase(Phosphotransferase) domain 1"/>
    <property type="match status" value="2"/>
</dbReference>
<dbReference type="CDD" id="cd00028">
    <property type="entry name" value="B_lectin"/>
    <property type="match status" value="1"/>
</dbReference>
<evidence type="ECO:0000256" key="3">
    <source>
        <dbReference type="ARBA" id="ARBA00022475"/>
    </source>
</evidence>
<dbReference type="SUPFAM" id="SSF56112">
    <property type="entry name" value="Protein kinase-like (PK-like)"/>
    <property type="match status" value="2"/>
</dbReference>
<dbReference type="PROSITE" id="PS50927">
    <property type="entry name" value="BULB_LECTIN"/>
    <property type="match status" value="1"/>
</dbReference>
<evidence type="ECO:0000256" key="8">
    <source>
        <dbReference type="ARBA" id="ARBA00022777"/>
    </source>
</evidence>
<keyword evidence="9" id="KW-0067">ATP-binding</keyword>
<dbReference type="Proteomes" id="UP000289738">
    <property type="component" value="Chromosome B08"/>
</dbReference>
<keyword evidence="7" id="KW-0547">Nucleotide-binding</keyword>
<dbReference type="FunFam" id="2.90.10.10:FF:000004">
    <property type="entry name" value="G-type lectin S-receptor-like serine/threonine-protein kinase"/>
    <property type="match status" value="1"/>
</dbReference>
<keyword evidence="3" id="KW-0472">Membrane</keyword>
<dbReference type="AlphaFoldDB" id="A0A444Y4Q5"/>
<keyword evidence="4" id="KW-0723">Serine/threonine-protein kinase</keyword>
<dbReference type="Pfam" id="PF00954">
    <property type="entry name" value="S_locus_glycop"/>
    <property type="match status" value="1"/>
</dbReference>
<dbReference type="EMBL" id="SDMP01000018">
    <property type="protein sequence ID" value="RYQ96952.1"/>
    <property type="molecule type" value="Genomic_DNA"/>
</dbReference>
<evidence type="ECO:0000256" key="4">
    <source>
        <dbReference type="ARBA" id="ARBA00022527"/>
    </source>
</evidence>
<comment type="catalytic activity">
    <reaction evidence="13">
        <text>L-seryl-[protein] + ATP = O-phospho-L-seryl-[protein] + ADP + H(+)</text>
        <dbReference type="Rhea" id="RHEA:17989"/>
        <dbReference type="Rhea" id="RHEA-COMP:9863"/>
        <dbReference type="Rhea" id="RHEA-COMP:11604"/>
        <dbReference type="ChEBI" id="CHEBI:15378"/>
        <dbReference type="ChEBI" id="CHEBI:29999"/>
        <dbReference type="ChEBI" id="CHEBI:30616"/>
        <dbReference type="ChEBI" id="CHEBI:83421"/>
        <dbReference type="ChEBI" id="CHEBI:456216"/>
        <dbReference type="EC" id="2.7.11.1"/>
    </reaction>
</comment>
<evidence type="ECO:0000256" key="5">
    <source>
        <dbReference type="ARBA" id="ARBA00022679"/>
    </source>
</evidence>
<dbReference type="Gene3D" id="3.30.200.20">
    <property type="entry name" value="Phosphorylase Kinase, domain 1"/>
    <property type="match status" value="1"/>
</dbReference>
<dbReference type="SUPFAM" id="SSF51110">
    <property type="entry name" value="alpha-D-mannose-specific plant lectins"/>
    <property type="match status" value="1"/>
</dbReference>
<feature type="domain" description="Protein kinase" evidence="14">
    <location>
        <begin position="525"/>
        <end position="795"/>
    </location>
</feature>
<dbReference type="CDD" id="cd01098">
    <property type="entry name" value="PAN_AP_plant"/>
    <property type="match status" value="1"/>
</dbReference>
<name>A0A444Y4Q5_ARAHY</name>
<dbReference type="SMART" id="SM00108">
    <property type="entry name" value="B_lectin"/>
    <property type="match status" value="1"/>
</dbReference>
<dbReference type="PROSITE" id="PS00108">
    <property type="entry name" value="PROTEIN_KINASE_ST"/>
    <property type="match status" value="2"/>
</dbReference>
<dbReference type="PANTHER" id="PTHR27002">
    <property type="entry name" value="RECEPTOR-LIKE SERINE/THREONINE-PROTEIN KINASE SD1-8"/>
    <property type="match status" value="1"/>
</dbReference>
<evidence type="ECO:0000256" key="11">
    <source>
        <dbReference type="ARBA" id="ARBA00023180"/>
    </source>
</evidence>
<dbReference type="InterPro" id="IPR036426">
    <property type="entry name" value="Bulb-type_lectin_dom_sf"/>
</dbReference>
<gene>
    <name evidence="17" type="ORF">Ahy_B08g092898</name>
</gene>
<dbReference type="EC" id="2.7.11.1" evidence="2"/>
<feature type="domain" description="Apple" evidence="16">
    <location>
        <begin position="371"/>
        <end position="448"/>
    </location>
</feature>
<dbReference type="InterPro" id="IPR001480">
    <property type="entry name" value="Bulb-type_lectin_dom"/>
</dbReference>
<feature type="domain" description="Protein kinase" evidence="14">
    <location>
        <begin position="778"/>
        <end position="1013"/>
    </location>
</feature>
<comment type="caution">
    <text evidence="17">The sequence shown here is derived from an EMBL/GenBank/DDBJ whole genome shotgun (WGS) entry which is preliminary data.</text>
</comment>
<dbReference type="FunFam" id="1.10.510.10:FF:000060">
    <property type="entry name" value="G-type lectin S-receptor-like serine/threonine-protein kinase"/>
    <property type="match status" value="2"/>
</dbReference>
<evidence type="ECO:0000256" key="2">
    <source>
        <dbReference type="ARBA" id="ARBA00012513"/>
    </source>
</evidence>
<organism evidence="17 18">
    <name type="scientific">Arachis hypogaea</name>
    <name type="common">Peanut</name>
    <dbReference type="NCBI Taxonomy" id="3818"/>
    <lineage>
        <taxon>Eukaryota</taxon>
        <taxon>Viridiplantae</taxon>
        <taxon>Streptophyta</taxon>
        <taxon>Embryophyta</taxon>
        <taxon>Tracheophyta</taxon>
        <taxon>Spermatophyta</taxon>
        <taxon>Magnoliopsida</taxon>
        <taxon>eudicotyledons</taxon>
        <taxon>Gunneridae</taxon>
        <taxon>Pentapetalae</taxon>
        <taxon>rosids</taxon>
        <taxon>fabids</taxon>
        <taxon>Fabales</taxon>
        <taxon>Fabaceae</taxon>
        <taxon>Papilionoideae</taxon>
        <taxon>50 kb inversion clade</taxon>
        <taxon>dalbergioids sensu lato</taxon>
        <taxon>Dalbergieae</taxon>
        <taxon>Pterocarpus clade</taxon>
        <taxon>Arachis</taxon>
    </lineage>
</organism>
<comment type="catalytic activity">
    <reaction evidence="12">
        <text>L-threonyl-[protein] + ATP = O-phospho-L-threonyl-[protein] + ADP + H(+)</text>
        <dbReference type="Rhea" id="RHEA:46608"/>
        <dbReference type="Rhea" id="RHEA-COMP:11060"/>
        <dbReference type="Rhea" id="RHEA-COMP:11605"/>
        <dbReference type="ChEBI" id="CHEBI:15378"/>
        <dbReference type="ChEBI" id="CHEBI:30013"/>
        <dbReference type="ChEBI" id="CHEBI:30616"/>
        <dbReference type="ChEBI" id="CHEBI:61977"/>
        <dbReference type="ChEBI" id="CHEBI:456216"/>
        <dbReference type="EC" id="2.7.11.1"/>
    </reaction>
</comment>
<dbReference type="GO" id="GO:0048544">
    <property type="term" value="P:recognition of pollen"/>
    <property type="evidence" value="ECO:0007669"/>
    <property type="project" value="InterPro"/>
</dbReference>
<evidence type="ECO:0000256" key="1">
    <source>
        <dbReference type="ARBA" id="ARBA00004251"/>
    </source>
</evidence>
<accession>A0A444Y4Q5</accession>
<dbReference type="SMART" id="SM00473">
    <property type="entry name" value="PAN_AP"/>
    <property type="match status" value="1"/>
</dbReference>
<evidence type="ECO:0000256" key="6">
    <source>
        <dbReference type="ARBA" id="ARBA00022729"/>
    </source>
</evidence>
<keyword evidence="6" id="KW-0732">Signal</keyword>
<proteinExistence type="predicted"/>
<evidence type="ECO:0000313" key="17">
    <source>
        <dbReference type="EMBL" id="RYQ96952.1"/>
    </source>
</evidence>
<sequence>MFLCLNTNPLKSVLYYFFLYFSENKLFIIKKKMEKLKMLWSWSFLFSLILRTSTSLDNITVFQSLSDGETLISHEGIFELGFFSPGNSKGRYVGIWYHNMSPLTVVWVANRETALNDTSGVLKVTHQGLVLLVNGTSSSTVWSSTMSSKAENPVAQLLVSGNLVVKDGHSGEHFLWQSFDFLGDTLLPGSKIGWDPVTGRERTLTSSKSADDPGHGDFKFRIDPRGYPQAVLTNGTVIMVRVGPWNGLMFSGATIYLRYSKLLPTDYDFIDKELICKLQPLHAYSVIRSVVTPWGGVQLLHWSRQTSSWETLLSLPEGECDKYAHCGANSVCRVTPAPICTCLEGFVPKYSRKWKDMYWSDGCVRITPLSCSKDGFKKHSGVVLPDTSTSWHNMTMNLQECEDLCRKNCSCTAYSNLDVRGGGSGCILWFHDLIDMRQGGQDLYIRLPMSELGDESNKKKLVGMIVGSMLFFMSMMFGLVLCLWRKKLEEPEIFWWKQRAHEREKDDMDLPMFDLSTIVYATNYFSSENKLGEGGFGSVYKRLSIDSEQGLDEFKNEVQLIAKLQHRNLVKLLGCCIQRKEKLLIYELVPNRSLDTFIFDDSRRKLLDWAKRFQIISGTARGLVYLHQDSRLRVIHRDLKTSNILLDKDMNAKISDFGLARAFAGDQTEARTKRVMGTYGYISPEYAVRGSFSMKSDVFAFGVIVLEIVSGKKNREFCVPHQSLNLLGHAWELWNEERPLELVDESVRDSVIEVEALRCIHIGLLCVQGRPEDRPNMSSVVRMLEDDKPLPNPRLPAFYSHQEESMGRDDGVSANEVTISLRKLLDWAKRFQIIGGTARGLVYLHQDSRLRVIHRDLKASNILLDKDMNAKISDFGLARTFAGDQSEATTKRVMGTYGYISPEYAVHGSFSTKSDVFAFGVIVLEIVSGKKNREFCVPHQRLYLLGHAWELWNEERPLELVDESVRDSVIEVEALRCIQIGLLCVQGRPEDRPNMSSVVRMLEDDKPLPEPRLPAFYSHHEESLGRDDEVSANEVTVSSVVFGALYINFSTREEAVRALSPTKGNQIFPCIKVGTSCTSQK</sequence>
<dbReference type="InterPro" id="IPR008271">
    <property type="entry name" value="Ser/Thr_kinase_AS"/>
</dbReference>
<dbReference type="Pfam" id="PF07714">
    <property type="entry name" value="PK_Tyr_Ser-Thr"/>
    <property type="match status" value="2"/>
</dbReference>
<reference evidence="17 18" key="1">
    <citation type="submission" date="2019-01" db="EMBL/GenBank/DDBJ databases">
        <title>Sequencing of cultivated peanut Arachis hypogaea provides insights into genome evolution and oil improvement.</title>
        <authorList>
            <person name="Chen X."/>
        </authorList>
    </citation>
    <scope>NUCLEOTIDE SEQUENCE [LARGE SCALE GENOMIC DNA]</scope>
    <source>
        <strain evidence="18">cv. Fuhuasheng</strain>
        <tissue evidence="17">Leaves</tissue>
    </source>
</reference>
<keyword evidence="8" id="KW-0418">Kinase</keyword>
<dbReference type="PROSITE" id="PS50948">
    <property type="entry name" value="PAN"/>
    <property type="match status" value="1"/>
</dbReference>
<keyword evidence="10" id="KW-1015">Disulfide bond</keyword>
<keyword evidence="11" id="KW-0325">Glycoprotein</keyword>
<dbReference type="GO" id="GO:0005886">
    <property type="term" value="C:plasma membrane"/>
    <property type="evidence" value="ECO:0007669"/>
    <property type="project" value="UniProtKB-SubCell"/>
</dbReference>
<evidence type="ECO:0000256" key="10">
    <source>
        <dbReference type="ARBA" id="ARBA00023157"/>
    </source>
</evidence>
<evidence type="ECO:0000256" key="13">
    <source>
        <dbReference type="ARBA" id="ARBA00048679"/>
    </source>
</evidence>
<evidence type="ECO:0000259" key="16">
    <source>
        <dbReference type="PROSITE" id="PS50948"/>
    </source>
</evidence>
<dbReference type="Gene3D" id="3.50.4.10">
    <property type="entry name" value="Hepatocyte Growth Factor"/>
    <property type="match status" value="1"/>
</dbReference>